<dbReference type="Gene3D" id="3.40.50.300">
    <property type="entry name" value="P-loop containing nucleotide triphosphate hydrolases"/>
    <property type="match status" value="1"/>
</dbReference>
<dbReference type="EMBL" id="JAASQI010000001">
    <property type="protein sequence ID" value="NIJ56860.1"/>
    <property type="molecule type" value="Genomic_DNA"/>
</dbReference>
<dbReference type="PROSITE" id="PS00211">
    <property type="entry name" value="ABC_TRANSPORTER_1"/>
    <property type="match status" value="1"/>
</dbReference>
<dbReference type="Pfam" id="PF08402">
    <property type="entry name" value="TOBE_2"/>
    <property type="match status" value="1"/>
</dbReference>
<evidence type="ECO:0000256" key="9">
    <source>
        <dbReference type="ARBA" id="ARBA00023136"/>
    </source>
</evidence>
<accession>A0ABX0UZ53</accession>
<dbReference type="PROSITE" id="PS50893">
    <property type="entry name" value="ABC_TRANSPORTER_2"/>
    <property type="match status" value="1"/>
</dbReference>
<evidence type="ECO:0000259" key="10">
    <source>
        <dbReference type="PROSITE" id="PS50893"/>
    </source>
</evidence>
<evidence type="ECO:0000256" key="4">
    <source>
        <dbReference type="ARBA" id="ARBA00022496"/>
    </source>
</evidence>
<comment type="similarity">
    <text evidence="1">Belongs to the ABC transporter superfamily.</text>
</comment>
<dbReference type="PANTHER" id="PTHR42781">
    <property type="entry name" value="SPERMIDINE/PUTRESCINE IMPORT ATP-BINDING PROTEIN POTA"/>
    <property type="match status" value="1"/>
</dbReference>
<keyword evidence="5" id="KW-0547">Nucleotide-binding</keyword>
<dbReference type="InterPro" id="IPR003439">
    <property type="entry name" value="ABC_transporter-like_ATP-bd"/>
</dbReference>
<dbReference type="InterPro" id="IPR015853">
    <property type="entry name" value="ABC_transpr_FbpC"/>
</dbReference>
<reference evidence="11 12" key="1">
    <citation type="submission" date="2020-03" db="EMBL/GenBank/DDBJ databases">
        <title>Genomic Encyclopedia of Type Strains, Phase IV (KMG-IV): sequencing the most valuable type-strain genomes for metagenomic binning, comparative biology and taxonomic classification.</title>
        <authorList>
            <person name="Goeker M."/>
        </authorList>
    </citation>
    <scope>NUCLEOTIDE SEQUENCE [LARGE SCALE GENOMIC DNA]</scope>
    <source>
        <strain evidence="11 12">DSM 103870</strain>
    </source>
</reference>
<dbReference type="InterPro" id="IPR017871">
    <property type="entry name" value="ABC_transporter-like_CS"/>
</dbReference>
<evidence type="ECO:0000256" key="3">
    <source>
        <dbReference type="ARBA" id="ARBA00022475"/>
    </source>
</evidence>
<keyword evidence="7" id="KW-0408">Iron</keyword>
<dbReference type="SUPFAM" id="SSF50331">
    <property type="entry name" value="MOP-like"/>
    <property type="match status" value="1"/>
</dbReference>
<comment type="caution">
    <text evidence="11">The sequence shown here is derived from an EMBL/GenBank/DDBJ whole genome shotgun (WGS) entry which is preliminary data.</text>
</comment>
<dbReference type="CDD" id="cd03259">
    <property type="entry name" value="ABC_Carb_Solutes_like"/>
    <property type="match status" value="1"/>
</dbReference>
<dbReference type="InterPro" id="IPR050093">
    <property type="entry name" value="ABC_SmlMolc_Importer"/>
</dbReference>
<keyword evidence="12" id="KW-1185">Reference proteome</keyword>
<dbReference type="PANTHER" id="PTHR42781:SF4">
    <property type="entry name" value="SPERMIDINE_PUTRESCINE IMPORT ATP-BINDING PROTEIN POTA"/>
    <property type="match status" value="1"/>
</dbReference>
<dbReference type="SMART" id="SM00382">
    <property type="entry name" value="AAA"/>
    <property type="match status" value="1"/>
</dbReference>
<dbReference type="Proteomes" id="UP001429580">
    <property type="component" value="Unassembled WGS sequence"/>
</dbReference>
<keyword evidence="3" id="KW-1003">Cell membrane</keyword>
<dbReference type="RefSeq" id="WP_208394052.1">
    <property type="nucleotide sequence ID" value="NZ_JBHLXC010000002.1"/>
</dbReference>
<keyword evidence="2" id="KW-0813">Transport</keyword>
<name>A0ABX0UZ53_9HYPH</name>
<evidence type="ECO:0000256" key="7">
    <source>
        <dbReference type="ARBA" id="ARBA00023004"/>
    </source>
</evidence>
<dbReference type="GO" id="GO:0005524">
    <property type="term" value="F:ATP binding"/>
    <property type="evidence" value="ECO:0007669"/>
    <property type="project" value="UniProtKB-KW"/>
</dbReference>
<keyword evidence="6 11" id="KW-0067">ATP-binding</keyword>
<protein>
    <submittedName>
        <fullName evidence="11">Iron(III) transport system ATP-binding protein</fullName>
    </submittedName>
</protein>
<dbReference type="InterPro" id="IPR027417">
    <property type="entry name" value="P-loop_NTPase"/>
</dbReference>
<keyword evidence="4" id="KW-0410">Iron transport</keyword>
<keyword evidence="9" id="KW-0472">Membrane</keyword>
<dbReference type="InterPro" id="IPR003593">
    <property type="entry name" value="AAA+_ATPase"/>
</dbReference>
<feature type="domain" description="ABC transporter" evidence="10">
    <location>
        <begin position="13"/>
        <end position="245"/>
    </location>
</feature>
<keyword evidence="8" id="KW-0406">Ion transport</keyword>
<organism evidence="11 12">
    <name type="scientific">Pseudochelatococcus lubricantis</name>
    <dbReference type="NCBI Taxonomy" id="1538102"/>
    <lineage>
        <taxon>Bacteria</taxon>
        <taxon>Pseudomonadati</taxon>
        <taxon>Pseudomonadota</taxon>
        <taxon>Alphaproteobacteria</taxon>
        <taxon>Hyphomicrobiales</taxon>
        <taxon>Chelatococcaceae</taxon>
        <taxon>Pseudochelatococcus</taxon>
    </lineage>
</organism>
<evidence type="ECO:0000256" key="5">
    <source>
        <dbReference type="ARBA" id="ARBA00022741"/>
    </source>
</evidence>
<dbReference type="SUPFAM" id="SSF52540">
    <property type="entry name" value="P-loop containing nucleoside triphosphate hydrolases"/>
    <property type="match status" value="1"/>
</dbReference>
<evidence type="ECO:0000256" key="6">
    <source>
        <dbReference type="ARBA" id="ARBA00022840"/>
    </source>
</evidence>
<dbReference type="InterPro" id="IPR013611">
    <property type="entry name" value="Transp-assoc_OB_typ2"/>
</dbReference>
<evidence type="ECO:0000256" key="1">
    <source>
        <dbReference type="ARBA" id="ARBA00005417"/>
    </source>
</evidence>
<proteinExistence type="inferred from homology"/>
<evidence type="ECO:0000256" key="2">
    <source>
        <dbReference type="ARBA" id="ARBA00022448"/>
    </source>
</evidence>
<evidence type="ECO:0000313" key="12">
    <source>
        <dbReference type="Proteomes" id="UP001429580"/>
    </source>
</evidence>
<sequence>MMNTRQTISDRHLELEGISRRFGNVQALDGVSLAVERGAVVCLVGHSGCGKSSLLRIIAGIDWPDGGRVLLDGREISGPAGHVEPEDRNIGFMFQDYALFPHLNVTDNILFGLKRVGRRAARERCDEIIGRLGLNRLATRFPHMLSGGEQQRVALARALAPQPEIMLMDEPFSNLDRELRNDIRTETIELLQELGTTVIMVTHDPEEALSAGDMVVLMRGGRIIQSGAGAELYERPSCPYAAEFFCSFNKVRTACRSGYAETPLGRFAAPGFADGAQATVYIRPQCLRVNGDGHGVECTVVDCALIGEIEQMHIAVAALAEPLRIRSTDRSRLRKGDTAHVSVSPEQVLVF</sequence>
<gene>
    <name evidence="11" type="ORF">FHS82_000673</name>
</gene>
<evidence type="ECO:0000313" key="11">
    <source>
        <dbReference type="EMBL" id="NIJ56860.1"/>
    </source>
</evidence>
<dbReference type="Pfam" id="PF00005">
    <property type="entry name" value="ABC_tran"/>
    <property type="match status" value="1"/>
</dbReference>
<evidence type="ECO:0000256" key="8">
    <source>
        <dbReference type="ARBA" id="ARBA00023065"/>
    </source>
</evidence>
<dbReference type="InterPro" id="IPR008995">
    <property type="entry name" value="Mo/tungstate-bd_C_term_dom"/>
</dbReference>